<accession>C0BEZ9</accession>
<name>C0BEZ9_9FIRM</name>
<dbReference type="Proteomes" id="UP000003793">
    <property type="component" value="Unassembled WGS sequence"/>
</dbReference>
<feature type="domain" description="AntA/AntB antirepressor" evidence="2">
    <location>
        <begin position="8"/>
        <end position="43"/>
    </location>
</feature>
<gene>
    <name evidence="3" type="ORF">COPCOM_03761</name>
</gene>
<reference evidence="3 4" key="2">
    <citation type="submission" date="2009-03" db="EMBL/GenBank/DDBJ databases">
        <title>Draft genome sequence of Coprococcus comes (ATCC 27758).</title>
        <authorList>
            <person name="Sudarsanam P."/>
            <person name="Ley R."/>
            <person name="Guruge J."/>
            <person name="Turnbaugh P.J."/>
            <person name="Mahowald M."/>
            <person name="Liep D."/>
            <person name="Gordon J."/>
        </authorList>
    </citation>
    <scope>NUCLEOTIDE SEQUENCE [LARGE SCALE GENOMIC DNA]</scope>
    <source>
        <strain evidence="3 4">ATCC 27758</strain>
    </source>
</reference>
<proteinExistence type="predicted"/>
<dbReference type="AlphaFoldDB" id="C0BEZ9"/>
<dbReference type="EMBL" id="ABVR01000046">
    <property type="protein sequence ID" value="EEG87844.1"/>
    <property type="molecule type" value="Genomic_DNA"/>
</dbReference>
<evidence type="ECO:0000259" key="2">
    <source>
        <dbReference type="Pfam" id="PF08346"/>
    </source>
</evidence>
<protein>
    <submittedName>
        <fullName evidence="3">Putative toxin-antitoxin system, toxin component, Bro family</fullName>
    </submittedName>
</protein>
<feature type="region of interest" description="Disordered" evidence="1">
    <location>
        <begin position="1"/>
        <end position="25"/>
    </location>
</feature>
<reference evidence="3 4" key="1">
    <citation type="submission" date="2009-02" db="EMBL/GenBank/DDBJ databases">
        <authorList>
            <person name="Fulton L."/>
            <person name="Clifton S."/>
            <person name="Fulton B."/>
            <person name="Xu J."/>
            <person name="Minx P."/>
            <person name="Pepin K.H."/>
            <person name="Johnson M."/>
            <person name="Bhonagiri V."/>
            <person name="Nash W.E."/>
            <person name="Mardis E.R."/>
            <person name="Wilson R.K."/>
        </authorList>
    </citation>
    <scope>NUCLEOTIDE SEQUENCE [LARGE SCALE GENOMIC DNA]</scope>
    <source>
        <strain evidence="3 4">ATCC 27758</strain>
    </source>
</reference>
<sequence>MAFLREKSFSPKLGETSEQGGRPQTDFEISVDMAKQICMIQRSPEGKQIRQYFIDLENAWNTPEQIFARALKMADKTIESLKKDNAVLME</sequence>
<dbReference type="HOGENOM" id="CLU_2435774_0_0_9"/>
<dbReference type="Pfam" id="PF08346">
    <property type="entry name" value="AntA"/>
    <property type="match status" value="1"/>
</dbReference>
<evidence type="ECO:0000313" key="4">
    <source>
        <dbReference type="Proteomes" id="UP000003793"/>
    </source>
</evidence>
<comment type="caution">
    <text evidence="3">The sequence shown here is derived from an EMBL/GenBank/DDBJ whole genome shotgun (WGS) entry which is preliminary data.</text>
</comment>
<dbReference type="InterPro" id="IPR013557">
    <property type="entry name" value="AntA/B_antirep"/>
</dbReference>
<evidence type="ECO:0000313" key="3">
    <source>
        <dbReference type="EMBL" id="EEG87844.1"/>
    </source>
</evidence>
<organism evidence="3 4">
    <name type="scientific">Coprococcus comes ATCC 27758</name>
    <dbReference type="NCBI Taxonomy" id="470146"/>
    <lineage>
        <taxon>Bacteria</taxon>
        <taxon>Bacillati</taxon>
        <taxon>Bacillota</taxon>
        <taxon>Clostridia</taxon>
        <taxon>Lachnospirales</taxon>
        <taxon>Lachnospiraceae</taxon>
        <taxon>Coprococcus</taxon>
    </lineage>
</organism>
<evidence type="ECO:0000256" key="1">
    <source>
        <dbReference type="SAM" id="MobiDB-lite"/>
    </source>
</evidence>